<geneLocation type="plasmid" evidence="4">
    <name>pjcm18538 dna</name>
</geneLocation>
<evidence type="ECO:0000259" key="2">
    <source>
        <dbReference type="Pfam" id="PF19803"/>
    </source>
</evidence>
<organism evidence="3 4">
    <name type="scientific">Mycolicibacterium arabiense</name>
    <dbReference type="NCBI Taxonomy" id="1286181"/>
    <lineage>
        <taxon>Bacteria</taxon>
        <taxon>Bacillati</taxon>
        <taxon>Actinomycetota</taxon>
        <taxon>Actinomycetes</taxon>
        <taxon>Mycobacteriales</taxon>
        <taxon>Mycobacteriaceae</taxon>
        <taxon>Mycolicibacterium</taxon>
    </lineage>
</organism>
<dbReference type="Proteomes" id="UP000467428">
    <property type="component" value="Chromosome"/>
</dbReference>
<dbReference type="Pfam" id="PF19803">
    <property type="entry name" value="DUF6286"/>
    <property type="match status" value="1"/>
</dbReference>
<keyword evidence="1" id="KW-0472">Membrane</keyword>
<dbReference type="KEGG" id="marz:MARA_33870"/>
<keyword evidence="4" id="KW-1185">Reference proteome</keyword>
<evidence type="ECO:0000313" key="4">
    <source>
        <dbReference type="Proteomes" id="UP000467428"/>
    </source>
</evidence>
<dbReference type="InterPro" id="IPR046253">
    <property type="entry name" value="DUF6286"/>
</dbReference>
<dbReference type="RefSeq" id="WP_163919470.1">
    <property type="nucleotide sequence ID" value="NZ_AP022593.1"/>
</dbReference>
<feature type="transmembrane region" description="Helical" evidence="1">
    <location>
        <begin position="12"/>
        <end position="32"/>
    </location>
</feature>
<protein>
    <recommendedName>
        <fullName evidence="2">DUF6286 domain-containing protein</fullName>
    </recommendedName>
</protein>
<dbReference type="AlphaFoldDB" id="A0A7I7S130"/>
<accession>A0A7I7S130</accession>
<sequence>MTTATAPKQAAGASYLAALMAVLLIGVGAVGVRDALLGAGVIDGSAWIPAVLRLFDGLVAGSWLLPVGVVALVLGLFCVVLALKPRRRRTVDVDADSAVYLDVREVARIASAAAETVSGVLKANSSATRRRVAVRCLVTGPVSREVIEQAISSELAALTHPVRIRVKTRTEATT</sequence>
<gene>
    <name evidence="3" type="ORF">MARA_33870</name>
</gene>
<evidence type="ECO:0000256" key="1">
    <source>
        <dbReference type="SAM" id="Phobius"/>
    </source>
</evidence>
<proteinExistence type="predicted"/>
<keyword evidence="1" id="KW-0812">Transmembrane</keyword>
<evidence type="ECO:0000313" key="3">
    <source>
        <dbReference type="EMBL" id="BBY49919.1"/>
    </source>
</evidence>
<name>A0A7I7S130_9MYCO</name>
<dbReference type="EMBL" id="AP022593">
    <property type="protein sequence ID" value="BBY49919.1"/>
    <property type="molecule type" value="Genomic_DNA"/>
</dbReference>
<feature type="transmembrane region" description="Helical" evidence="1">
    <location>
        <begin position="63"/>
        <end position="83"/>
    </location>
</feature>
<feature type="domain" description="DUF6286" evidence="2">
    <location>
        <begin position="73"/>
        <end position="167"/>
    </location>
</feature>
<keyword evidence="1" id="KW-1133">Transmembrane helix</keyword>
<reference evidence="3 4" key="1">
    <citation type="journal article" date="2019" name="Emerg. Microbes Infect.">
        <title>Comprehensive subspecies identification of 175 nontuberculous mycobacteria species based on 7547 genomic profiles.</title>
        <authorList>
            <person name="Matsumoto Y."/>
            <person name="Kinjo T."/>
            <person name="Motooka D."/>
            <person name="Nabeya D."/>
            <person name="Jung N."/>
            <person name="Uechi K."/>
            <person name="Horii T."/>
            <person name="Iida T."/>
            <person name="Fujita J."/>
            <person name="Nakamura S."/>
        </authorList>
    </citation>
    <scope>NUCLEOTIDE SEQUENCE [LARGE SCALE GENOMIC DNA]</scope>
    <source>
        <strain evidence="3 4">JCM 18538</strain>
    </source>
</reference>